<gene>
    <name evidence="1" type="ORF">RCL2_002412400</name>
</gene>
<dbReference type="AlphaFoldDB" id="A0A8H3QZ53"/>
<evidence type="ECO:0000313" key="1">
    <source>
        <dbReference type="EMBL" id="GES97533.1"/>
    </source>
</evidence>
<dbReference type="EMBL" id="BLAL01000259">
    <property type="protein sequence ID" value="GES97533.1"/>
    <property type="molecule type" value="Genomic_DNA"/>
</dbReference>
<reference evidence="1" key="1">
    <citation type="submission" date="2019-10" db="EMBL/GenBank/DDBJ databases">
        <title>Conservation and host-specific expression of non-tandemly repeated heterogenous ribosome RNA gene in arbuscular mycorrhizal fungi.</title>
        <authorList>
            <person name="Maeda T."/>
            <person name="Kobayashi Y."/>
            <person name="Nakagawa T."/>
            <person name="Ezawa T."/>
            <person name="Yamaguchi K."/>
            <person name="Bino T."/>
            <person name="Nishimoto Y."/>
            <person name="Shigenobu S."/>
            <person name="Kawaguchi M."/>
        </authorList>
    </citation>
    <scope>NUCLEOTIDE SEQUENCE</scope>
    <source>
        <strain evidence="1">HR1</strain>
    </source>
</reference>
<name>A0A8H3QZ53_9GLOM</name>
<organism evidence="1 2">
    <name type="scientific">Rhizophagus clarus</name>
    <dbReference type="NCBI Taxonomy" id="94130"/>
    <lineage>
        <taxon>Eukaryota</taxon>
        <taxon>Fungi</taxon>
        <taxon>Fungi incertae sedis</taxon>
        <taxon>Mucoromycota</taxon>
        <taxon>Glomeromycotina</taxon>
        <taxon>Glomeromycetes</taxon>
        <taxon>Glomerales</taxon>
        <taxon>Glomeraceae</taxon>
        <taxon>Rhizophagus</taxon>
    </lineage>
</organism>
<sequence>MYRYAVTVTTKDYTYFTPVVTRLRDVQSIVRYHRALLASADEERYHRALLKADLILVSFQSIADLNVVMFSYTDIIIYSFKVNRY</sequence>
<dbReference type="Proteomes" id="UP000615446">
    <property type="component" value="Unassembled WGS sequence"/>
</dbReference>
<proteinExistence type="predicted"/>
<protein>
    <submittedName>
        <fullName evidence="1">Uncharacterized protein</fullName>
    </submittedName>
</protein>
<comment type="caution">
    <text evidence="1">The sequence shown here is derived from an EMBL/GenBank/DDBJ whole genome shotgun (WGS) entry which is preliminary data.</text>
</comment>
<evidence type="ECO:0000313" key="2">
    <source>
        <dbReference type="Proteomes" id="UP000615446"/>
    </source>
</evidence>
<accession>A0A8H3QZ53</accession>